<dbReference type="AlphaFoldDB" id="Q2W2P4"/>
<dbReference type="STRING" id="342108.amb3077"/>
<gene>
    <name evidence="2" type="ordered locus">amb3077</name>
</gene>
<dbReference type="KEGG" id="mag:amb3077"/>
<keyword evidence="3" id="KW-1185">Reference proteome</keyword>
<accession>Q2W2P4</accession>
<evidence type="ECO:0000313" key="2">
    <source>
        <dbReference type="EMBL" id="BAE51881.1"/>
    </source>
</evidence>
<dbReference type="SUPFAM" id="SSF160387">
    <property type="entry name" value="NosL/MerB-like"/>
    <property type="match status" value="1"/>
</dbReference>
<sequence>MCEHHGLNRRRFLALVPGMVIAVSACGQSSTGPAEIKWGRETCEYCGMIIDDPHFAAQVRGADRKIHKFDDLGDAVLWMAKQNWADDASVEFWVGGLETGQWMDGRKALYVDGQHSPMAHGFGAVAAGQAGAMDYAAMKNAVLAKGSTSRCEPSEAPANTTTRDG</sequence>
<dbReference type="Proteomes" id="UP000007058">
    <property type="component" value="Chromosome"/>
</dbReference>
<dbReference type="EMBL" id="AP007255">
    <property type="protein sequence ID" value="BAE51881.1"/>
    <property type="molecule type" value="Genomic_DNA"/>
</dbReference>
<dbReference type="OrthoDB" id="8560674at2"/>
<protein>
    <submittedName>
        <fullName evidence="2">Uncharacterized protein</fullName>
    </submittedName>
</protein>
<dbReference type="PANTHER" id="PTHR41247">
    <property type="entry name" value="HTH-TYPE TRANSCRIPTIONAL REPRESSOR YCNK"/>
    <property type="match status" value="1"/>
</dbReference>
<feature type="region of interest" description="Disordered" evidence="1">
    <location>
        <begin position="146"/>
        <end position="165"/>
    </location>
</feature>
<dbReference type="PANTHER" id="PTHR41247:SF1">
    <property type="entry name" value="HTH-TYPE TRANSCRIPTIONAL REPRESSOR YCNK"/>
    <property type="match status" value="1"/>
</dbReference>
<evidence type="ECO:0000313" key="3">
    <source>
        <dbReference type="Proteomes" id="UP000007058"/>
    </source>
</evidence>
<name>Q2W2P4_PARM1</name>
<proteinExistence type="predicted"/>
<evidence type="ECO:0000256" key="1">
    <source>
        <dbReference type="SAM" id="MobiDB-lite"/>
    </source>
</evidence>
<reference evidence="2 3" key="1">
    <citation type="journal article" date="2005" name="DNA Res.">
        <title>Complete genome sequence of the facultative anaerobic magnetotactic bacterium Magnetospirillum sp. strain AMB-1.</title>
        <authorList>
            <person name="Matsunaga T."/>
            <person name="Okamura Y."/>
            <person name="Fukuda Y."/>
            <person name="Wahyudi A.T."/>
            <person name="Murase Y."/>
            <person name="Takeyama H."/>
        </authorList>
    </citation>
    <scope>NUCLEOTIDE SEQUENCE [LARGE SCALE GENOMIC DNA]</scope>
    <source>
        <strain evidence="3">ATCC 700264 / AMB-1</strain>
    </source>
</reference>
<dbReference type="InterPro" id="IPR008719">
    <property type="entry name" value="N2O_reductase_NosL"/>
</dbReference>
<dbReference type="RefSeq" id="WP_011385453.1">
    <property type="nucleotide sequence ID" value="NC_007626.1"/>
</dbReference>
<organism evidence="2 3">
    <name type="scientific">Paramagnetospirillum magneticum (strain ATCC 700264 / AMB-1)</name>
    <name type="common">Magnetospirillum magneticum</name>
    <dbReference type="NCBI Taxonomy" id="342108"/>
    <lineage>
        <taxon>Bacteria</taxon>
        <taxon>Pseudomonadati</taxon>
        <taxon>Pseudomonadota</taxon>
        <taxon>Alphaproteobacteria</taxon>
        <taxon>Rhodospirillales</taxon>
        <taxon>Magnetospirillaceae</taxon>
        <taxon>Paramagnetospirillum</taxon>
    </lineage>
</organism>
<dbReference type="HOGENOM" id="CLU_108823_2_0_5"/>